<organism evidence="1 2">
    <name type="scientific">Pleurodeles waltl</name>
    <name type="common">Iberian ribbed newt</name>
    <dbReference type="NCBI Taxonomy" id="8319"/>
    <lineage>
        <taxon>Eukaryota</taxon>
        <taxon>Metazoa</taxon>
        <taxon>Chordata</taxon>
        <taxon>Craniata</taxon>
        <taxon>Vertebrata</taxon>
        <taxon>Euteleostomi</taxon>
        <taxon>Amphibia</taxon>
        <taxon>Batrachia</taxon>
        <taxon>Caudata</taxon>
        <taxon>Salamandroidea</taxon>
        <taxon>Salamandridae</taxon>
        <taxon>Pleurodelinae</taxon>
        <taxon>Pleurodeles</taxon>
    </lineage>
</organism>
<accession>A0AAV7N2D7</accession>
<dbReference type="Proteomes" id="UP001066276">
    <property type="component" value="Chromosome 9"/>
</dbReference>
<comment type="caution">
    <text evidence="1">The sequence shown here is derived from an EMBL/GenBank/DDBJ whole genome shotgun (WGS) entry which is preliminary data.</text>
</comment>
<evidence type="ECO:0000313" key="1">
    <source>
        <dbReference type="EMBL" id="KAJ1109075.1"/>
    </source>
</evidence>
<proteinExistence type="predicted"/>
<protein>
    <submittedName>
        <fullName evidence="1">Uncharacterized protein</fullName>
    </submittedName>
</protein>
<keyword evidence="2" id="KW-1185">Reference proteome</keyword>
<dbReference type="AlphaFoldDB" id="A0AAV7N2D7"/>
<name>A0AAV7N2D7_PLEWA</name>
<dbReference type="EMBL" id="JANPWB010000013">
    <property type="protein sequence ID" value="KAJ1109075.1"/>
    <property type="molecule type" value="Genomic_DNA"/>
</dbReference>
<evidence type="ECO:0000313" key="2">
    <source>
        <dbReference type="Proteomes" id="UP001066276"/>
    </source>
</evidence>
<gene>
    <name evidence="1" type="ORF">NDU88_006442</name>
</gene>
<sequence length="105" mass="11215">MSFTLILPVKLRRGVRSQEEAGRLCPTPYEGIRNGACPCITGENKAGRAPVRANQMASDKAVKERRLASDKALALLIAPGSRSPELDSRNAIPLWTAGIDGPTST</sequence>
<reference evidence="1" key="1">
    <citation type="journal article" date="2022" name="bioRxiv">
        <title>Sequencing and chromosome-scale assembly of the giantPleurodeles waltlgenome.</title>
        <authorList>
            <person name="Brown T."/>
            <person name="Elewa A."/>
            <person name="Iarovenko S."/>
            <person name="Subramanian E."/>
            <person name="Araus A.J."/>
            <person name="Petzold A."/>
            <person name="Susuki M."/>
            <person name="Suzuki K.-i.T."/>
            <person name="Hayashi T."/>
            <person name="Toyoda A."/>
            <person name="Oliveira C."/>
            <person name="Osipova E."/>
            <person name="Leigh N.D."/>
            <person name="Simon A."/>
            <person name="Yun M.H."/>
        </authorList>
    </citation>
    <scope>NUCLEOTIDE SEQUENCE</scope>
    <source>
        <strain evidence="1">20211129_DDA</strain>
        <tissue evidence="1">Liver</tissue>
    </source>
</reference>